<evidence type="ECO:0000256" key="2">
    <source>
        <dbReference type="ARBA" id="ARBA00022490"/>
    </source>
</evidence>
<dbReference type="PRINTS" id="PR00127">
    <property type="entry name" value="CLPPROTEASEP"/>
</dbReference>
<gene>
    <name evidence="8" type="ORF">Selli1_33090</name>
</gene>
<dbReference type="SUPFAM" id="SSF52096">
    <property type="entry name" value="ClpP/crotonase"/>
    <property type="match status" value="1"/>
</dbReference>
<evidence type="ECO:0000256" key="6">
    <source>
        <dbReference type="RuleBase" id="RU003567"/>
    </source>
</evidence>
<dbReference type="GO" id="GO:0004176">
    <property type="term" value="F:ATP-dependent peptidase activity"/>
    <property type="evidence" value="ECO:0007669"/>
    <property type="project" value="InterPro"/>
</dbReference>
<dbReference type="InterPro" id="IPR029045">
    <property type="entry name" value="ClpP/crotonase-like_dom_sf"/>
</dbReference>
<feature type="compositionally biased region" description="Basic and acidic residues" evidence="7">
    <location>
        <begin position="233"/>
        <end position="243"/>
    </location>
</feature>
<keyword evidence="2" id="KW-0963">Cytoplasm</keyword>
<dbReference type="GO" id="GO:0051117">
    <property type="term" value="F:ATPase binding"/>
    <property type="evidence" value="ECO:0007669"/>
    <property type="project" value="TreeGrafter"/>
</dbReference>
<sequence>MPKYYALEKKGTSADLYIFGNITSYPWKEKDRDAYSIVKDLEELEAEEVKVHINSYGGEVAEGLAIYNTLKNSKMKVTTYCDGFACSAASVIFMAGDERIMNEASLLMIHNAWSYGYGNANELRKQADDLDKITKASINAYMSRVSITEEELKQKMDEESWITAEEAVTDGFATGVLKSEEGTVNQSAFRTIREKLLADPGIAPAQLLESRLTLDVEKIAECVAEKVKDFLPSKEEENNEKDNSTGWGAFFTL</sequence>
<evidence type="ECO:0000256" key="5">
    <source>
        <dbReference type="ARBA" id="ARBA00022825"/>
    </source>
</evidence>
<dbReference type="GO" id="GO:0004252">
    <property type="term" value="F:serine-type endopeptidase activity"/>
    <property type="evidence" value="ECO:0007669"/>
    <property type="project" value="InterPro"/>
</dbReference>
<keyword evidence="4" id="KW-0378">Hydrolase</keyword>
<dbReference type="Gene3D" id="3.90.226.10">
    <property type="entry name" value="2-enoyl-CoA Hydratase, Chain A, domain 1"/>
    <property type="match status" value="1"/>
</dbReference>
<dbReference type="Proteomes" id="UP001145145">
    <property type="component" value="Unassembled WGS sequence"/>
</dbReference>
<dbReference type="AlphaFoldDB" id="A0A9W6CBH0"/>
<evidence type="ECO:0000256" key="3">
    <source>
        <dbReference type="ARBA" id="ARBA00022670"/>
    </source>
</evidence>
<dbReference type="GO" id="GO:0009368">
    <property type="term" value="C:endopeptidase Clp complex"/>
    <property type="evidence" value="ECO:0007669"/>
    <property type="project" value="TreeGrafter"/>
</dbReference>
<evidence type="ECO:0000256" key="4">
    <source>
        <dbReference type="ARBA" id="ARBA00022801"/>
    </source>
</evidence>
<dbReference type="NCBIfam" id="NF045542">
    <property type="entry name" value="Clp_rel_HeadMat"/>
    <property type="match status" value="1"/>
</dbReference>
<dbReference type="CDD" id="cd07016">
    <property type="entry name" value="S14_ClpP_1"/>
    <property type="match status" value="1"/>
</dbReference>
<dbReference type="RefSeq" id="WP_281874137.1">
    <property type="nucleotide sequence ID" value="NZ_BSBO01000049.1"/>
</dbReference>
<dbReference type="InterPro" id="IPR001907">
    <property type="entry name" value="ClpP"/>
</dbReference>
<dbReference type="GO" id="GO:0006515">
    <property type="term" value="P:protein quality control for misfolded or incompletely synthesized proteins"/>
    <property type="evidence" value="ECO:0007669"/>
    <property type="project" value="TreeGrafter"/>
</dbReference>
<keyword evidence="9" id="KW-1185">Reference proteome</keyword>
<name>A0A9W6CBH0_9FIRM</name>
<evidence type="ECO:0000313" key="8">
    <source>
        <dbReference type="EMBL" id="GLG06135.1"/>
    </source>
</evidence>
<evidence type="ECO:0000313" key="9">
    <source>
        <dbReference type="Proteomes" id="UP001145145"/>
    </source>
</evidence>
<keyword evidence="5" id="KW-0720">Serine protease</keyword>
<dbReference type="InterPro" id="IPR023562">
    <property type="entry name" value="ClpP/TepA"/>
</dbReference>
<feature type="region of interest" description="Disordered" evidence="7">
    <location>
        <begin position="233"/>
        <end position="253"/>
    </location>
</feature>
<comment type="similarity">
    <text evidence="1 6">Belongs to the peptidase S14 family.</text>
</comment>
<dbReference type="PANTHER" id="PTHR10381:SF70">
    <property type="entry name" value="ATP-DEPENDENT CLP PROTEASE PROTEOLYTIC SUBUNIT"/>
    <property type="match status" value="1"/>
</dbReference>
<dbReference type="PANTHER" id="PTHR10381">
    <property type="entry name" value="ATP-DEPENDENT CLP PROTEASE PROTEOLYTIC SUBUNIT"/>
    <property type="match status" value="1"/>
</dbReference>
<comment type="caution">
    <text evidence="8">The sequence shown here is derived from an EMBL/GenBank/DDBJ whole genome shotgun (WGS) entry which is preliminary data.</text>
</comment>
<organism evidence="8 9">
    <name type="scientific">Sellimonas catena</name>
    <dbReference type="NCBI Taxonomy" id="2994035"/>
    <lineage>
        <taxon>Bacteria</taxon>
        <taxon>Bacillati</taxon>
        <taxon>Bacillota</taxon>
        <taxon>Clostridia</taxon>
        <taxon>Lachnospirales</taxon>
        <taxon>Lachnospiraceae</taxon>
        <taxon>Sellimonas</taxon>
    </lineage>
</organism>
<evidence type="ECO:0000256" key="7">
    <source>
        <dbReference type="SAM" id="MobiDB-lite"/>
    </source>
</evidence>
<dbReference type="Pfam" id="PF00574">
    <property type="entry name" value="CLP_protease"/>
    <property type="match status" value="1"/>
</dbReference>
<dbReference type="EMBL" id="BSBO01000049">
    <property type="protein sequence ID" value="GLG06135.1"/>
    <property type="molecule type" value="Genomic_DNA"/>
</dbReference>
<keyword evidence="3" id="KW-0645">Protease</keyword>
<accession>A0A9W6CBH0</accession>
<reference evidence="8 9" key="1">
    <citation type="journal article" date="2023" name="Int. J. Syst. Evol. Microbiol.">
        <title>Sellimonas catena sp. nov., isolated from human faeces.</title>
        <authorList>
            <person name="Hisatomi A."/>
            <person name="Ohkuma M."/>
            <person name="Sakamoto M."/>
        </authorList>
    </citation>
    <scope>NUCLEOTIDE SEQUENCE [LARGE SCALE GENOMIC DNA]</scope>
    <source>
        <strain evidence="8 9">12EGH17</strain>
    </source>
</reference>
<evidence type="ECO:0000256" key="1">
    <source>
        <dbReference type="ARBA" id="ARBA00007039"/>
    </source>
</evidence>
<protein>
    <recommendedName>
        <fullName evidence="6">ATP-dependent Clp protease proteolytic subunit</fullName>
    </recommendedName>
</protein>
<proteinExistence type="inferred from homology"/>